<proteinExistence type="predicted"/>
<dbReference type="RefSeq" id="WP_080914726.1">
    <property type="nucleotide sequence ID" value="NZ_CP020472.1"/>
</dbReference>
<reference evidence="1 2" key="1">
    <citation type="submission" date="2017-03" db="EMBL/GenBank/DDBJ databases">
        <title>Genome sequencing of Shewanella japonica KCTC 22435.</title>
        <authorList>
            <person name="Kim K.M."/>
        </authorList>
    </citation>
    <scope>NUCLEOTIDE SEQUENCE [LARGE SCALE GENOMIC DNA]</scope>
    <source>
        <strain evidence="1 2">KCTC 22435</strain>
    </source>
</reference>
<evidence type="ECO:0008006" key="3">
    <source>
        <dbReference type="Google" id="ProtNLM"/>
    </source>
</evidence>
<sequence length="143" mass="16041">MVLGNIGIIRFACIIIPLTLFSYAHADIKMVLNSDQCIVTGNEKNIQLQLAPPCSIVKVGENRKEFYQYENVRVYIIASAPAPLEKLQKWSITVEDNCTLQSQAVFIENGSMSVSTIREKSLTCPQLGLDEKVYRDFLIGRSI</sequence>
<evidence type="ECO:0000313" key="1">
    <source>
        <dbReference type="EMBL" id="ARD20765.1"/>
    </source>
</evidence>
<dbReference type="Proteomes" id="UP000191820">
    <property type="component" value="Chromosome"/>
</dbReference>
<organism evidence="1 2">
    <name type="scientific">Shewanella japonica</name>
    <dbReference type="NCBI Taxonomy" id="93973"/>
    <lineage>
        <taxon>Bacteria</taxon>
        <taxon>Pseudomonadati</taxon>
        <taxon>Pseudomonadota</taxon>
        <taxon>Gammaproteobacteria</taxon>
        <taxon>Alteromonadales</taxon>
        <taxon>Shewanellaceae</taxon>
        <taxon>Shewanella</taxon>
    </lineage>
</organism>
<dbReference type="EMBL" id="CP020472">
    <property type="protein sequence ID" value="ARD20765.1"/>
    <property type="molecule type" value="Genomic_DNA"/>
</dbReference>
<name>A0ABN4Y9I3_9GAMM</name>
<evidence type="ECO:0000313" key="2">
    <source>
        <dbReference type="Proteomes" id="UP000191820"/>
    </source>
</evidence>
<protein>
    <recommendedName>
        <fullName evidence="3">DUF3019 domain-containing protein</fullName>
    </recommendedName>
</protein>
<accession>A0ABN4Y9I3</accession>
<keyword evidence="2" id="KW-1185">Reference proteome</keyword>
<gene>
    <name evidence="1" type="ORF">SJ2017_0421</name>
</gene>